<dbReference type="AlphaFoldDB" id="A0A8C4R0T9"/>
<dbReference type="SUPFAM" id="SSF50978">
    <property type="entry name" value="WD40 repeat-like"/>
    <property type="match status" value="1"/>
</dbReference>
<evidence type="ECO:0000259" key="1">
    <source>
        <dbReference type="Pfam" id="PF16687"/>
    </source>
</evidence>
<organism evidence="2 3">
    <name type="scientific">Eptatretus burgeri</name>
    <name type="common">Inshore hagfish</name>
    <dbReference type="NCBI Taxonomy" id="7764"/>
    <lineage>
        <taxon>Eukaryota</taxon>
        <taxon>Metazoa</taxon>
        <taxon>Chordata</taxon>
        <taxon>Craniata</taxon>
        <taxon>Vertebrata</taxon>
        <taxon>Cyclostomata</taxon>
        <taxon>Myxini</taxon>
        <taxon>Myxiniformes</taxon>
        <taxon>Myxinidae</taxon>
        <taxon>Eptatretinae</taxon>
        <taxon>Eptatretus</taxon>
    </lineage>
</organism>
<dbReference type="OMA" id="CLFAWEV"/>
<keyword evidence="3" id="KW-1185">Reference proteome</keyword>
<dbReference type="InterPro" id="IPR052620">
    <property type="entry name" value="ELYS/MEL-28_NucAsmblyFactor"/>
</dbReference>
<sequence>MWQLEARVTSKLRDYDPGTHNAVIDDGSILRGRIEKDAQLAWLASGSFFEVVCARSGHRIAAHYFGGHDGDLTITAVQYLAWSKGRGFVVGLESKNNFGSSWGLLCLYHLGKSRVIRAVELPAQVKALEIVSNIGGANCNTHHLHQHLRWLFGVVALVTHRGWIYLLDLCLDIPLDQSDEANRAGIHLVRASVTNLPMLRQRAMAESLHICVELQAGAIQSIAGSALHYAPRTNQLAVGFENGVFQLWDMSSLQQVFQSNLPKATVCAFALQEPENDPRNCCYLWTVQTLPGINKEIILHMFQMEFKERTSSSANIFYKGLNICKQRYTQILSAEVSAEQGKHAVCSLLGCHVVERYRHGFSDASLREESSPNTSVVIFVWETAKNHTSQPTITLGLFDINRWYHAQMPTHLSRKELNSYFAVWSLNSLLAEAPSQYVLDTIVHEHSLTHGTPTIYPPPEAFFCPSSFSFDITCLLDGGVIHLTCPGLQHEVLNSLSCAAPLSADSLCVAYDRCATAGLLSSHFADISPSHLSWEEKMEAVLMAVLRSGHLTMFTKTVRAWAAAGNLDSVNKLCFLLQWTWNKVVQIKEEIDNLCMPLFDGSSRVADPLALSLLGRADARLQNLKSILNLFLKEAPALIGMVFAQHMWIILFCL</sequence>
<dbReference type="Ensembl" id="ENSEBUT00000022995.1">
    <property type="protein sequence ID" value="ENSEBUP00000022418.1"/>
    <property type="gene ID" value="ENSEBUG00000013813.1"/>
</dbReference>
<dbReference type="InterPro" id="IPR032040">
    <property type="entry name" value="ELYS-bb"/>
</dbReference>
<reference evidence="2" key="1">
    <citation type="submission" date="2025-05" db="UniProtKB">
        <authorList>
            <consortium name="Ensembl"/>
        </authorList>
    </citation>
    <scope>IDENTIFICATION</scope>
</reference>
<accession>A0A8C4R0T9</accession>
<dbReference type="Pfam" id="PF16687">
    <property type="entry name" value="ELYS-bb"/>
    <property type="match status" value="1"/>
</dbReference>
<proteinExistence type="predicted"/>
<protein>
    <recommendedName>
        <fullName evidence="1">ELYS beta-propeller domain-containing protein</fullName>
    </recommendedName>
</protein>
<dbReference type="GeneTree" id="ENSGT00390000018900"/>
<dbReference type="Proteomes" id="UP000694388">
    <property type="component" value="Unplaced"/>
</dbReference>
<feature type="domain" description="ELYS beta-propeller" evidence="1">
    <location>
        <begin position="1"/>
        <end position="482"/>
    </location>
</feature>
<evidence type="ECO:0000313" key="2">
    <source>
        <dbReference type="Ensembl" id="ENSEBUP00000022448.1"/>
    </source>
</evidence>
<dbReference type="PANTHER" id="PTHR21583:SF8">
    <property type="entry name" value="PROTEIN ELYS"/>
    <property type="match status" value="1"/>
</dbReference>
<dbReference type="Ensembl" id="ENSEBUT00000023024.1">
    <property type="protein sequence ID" value="ENSEBUP00000022448.1"/>
    <property type="gene ID" value="ENSEBUG00000013813.1"/>
</dbReference>
<dbReference type="InterPro" id="IPR036322">
    <property type="entry name" value="WD40_repeat_dom_sf"/>
</dbReference>
<dbReference type="PANTHER" id="PTHR21583">
    <property type="entry name" value="ELYS PROTEIN"/>
    <property type="match status" value="1"/>
</dbReference>
<name>A0A8C4R0T9_EPTBU</name>
<evidence type="ECO:0000313" key="3">
    <source>
        <dbReference type="Proteomes" id="UP000694388"/>
    </source>
</evidence>